<evidence type="ECO:0000313" key="2">
    <source>
        <dbReference type="EMBL" id="KAJ7973729.1"/>
    </source>
</evidence>
<feature type="region of interest" description="Disordered" evidence="1">
    <location>
        <begin position="498"/>
        <end position="532"/>
    </location>
</feature>
<keyword evidence="3" id="KW-1185">Reference proteome</keyword>
<accession>A0AAD7Q2R5</accession>
<gene>
    <name evidence="2" type="ORF">O6P43_003917</name>
</gene>
<dbReference type="EMBL" id="JARAOO010000003">
    <property type="protein sequence ID" value="KAJ7973729.1"/>
    <property type="molecule type" value="Genomic_DNA"/>
</dbReference>
<dbReference type="Proteomes" id="UP001163823">
    <property type="component" value="Chromosome 3"/>
</dbReference>
<proteinExistence type="predicted"/>
<dbReference type="KEGG" id="qsa:O6P43_003917"/>
<name>A0AAD7Q2R5_QUISA</name>
<dbReference type="PANTHER" id="PTHR35505:SF5">
    <property type="entry name" value="SUBSTRATE CARRIER FAMILY PROTEIN"/>
    <property type="match status" value="1"/>
</dbReference>
<comment type="caution">
    <text evidence="2">The sequence shown here is derived from an EMBL/GenBank/DDBJ whole genome shotgun (WGS) entry which is preliminary data.</text>
</comment>
<sequence>MALDLTQCSSSKNVSNSIPLVGEYYHFKLKQSMQDVSAELRKASPNLSPFIDVFYELMQAKVDPPLESIWVYTALTYKNRNMNISKGDSLDRLSAAKDLFQLVYACSASSGSSRSIALLAPVVFEVYEVVAELVNKDLHLKREKKAMKEGKSLIDVILRYICVCCCKVFDEERDSVNFNLIVPLTDLGCVWMDSYKGLESIFPLLSSDVCHWLSPRESDVRYLAGVVIVEAFLLKLSLNFCPGTPQNGFEKQLQCLAVGSISGFQNIYFFETLVRMMLKTSLPLSSLLKPDDEFLLRKVLYDAVILVDYSFLYLEGDLSPEHLRSLSMTRLIVTHEAIEYFRGLGDQSRAISYIKSYSASRLPSQIINWVTTQVPPEEKASRENGYSPKALIKWLRSLANQGIRVFDDDILKYQSRLDVDVSQAKQPAAKSDGKIVDDDLLFIVDKGEEDVRNELTSAEFVAAAQTMNSTETGGQKRKKGSSANKKKIKFMKYDLCQNSDSVKPRPSFITDDGSSGESEIENPISDEETEKM</sequence>
<feature type="compositionally biased region" description="Acidic residues" evidence="1">
    <location>
        <begin position="518"/>
        <end position="532"/>
    </location>
</feature>
<protein>
    <submittedName>
        <fullName evidence="2">SNF2 domain protein</fullName>
    </submittedName>
</protein>
<reference evidence="2" key="1">
    <citation type="journal article" date="2023" name="Science">
        <title>Elucidation of the pathway for biosynthesis of saponin adjuvants from the soapbark tree.</title>
        <authorList>
            <person name="Reed J."/>
            <person name="Orme A."/>
            <person name="El-Demerdash A."/>
            <person name="Owen C."/>
            <person name="Martin L.B.B."/>
            <person name="Misra R.C."/>
            <person name="Kikuchi S."/>
            <person name="Rejzek M."/>
            <person name="Martin A.C."/>
            <person name="Harkess A."/>
            <person name="Leebens-Mack J."/>
            <person name="Louveau T."/>
            <person name="Stephenson M.J."/>
            <person name="Osbourn A."/>
        </authorList>
    </citation>
    <scope>NUCLEOTIDE SEQUENCE</scope>
    <source>
        <strain evidence="2">S10</strain>
    </source>
</reference>
<organism evidence="2 3">
    <name type="scientific">Quillaja saponaria</name>
    <name type="common">Soap bark tree</name>
    <dbReference type="NCBI Taxonomy" id="32244"/>
    <lineage>
        <taxon>Eukaryota</taxon>
        <taxon>Viridiplantae</taxon>
        <taxon>Streptophyta</taxon>
        <taxon>Embryophyta</taxon>
        <taxon>Tracheophyta</taxon>
        <taxon>Spermatophyta</taxon>
        <taxon>Magnoliopsida</taxon>
        <taxon>eudicotyledons</taxon>
        <taxon>Gunneridae</taxon>
        <taxon>Pentapetalae</taxon>
        <taxon>rosids</taxon>
        <taxon>fabids</taxon>
        <taxon>Fabales</taxon>
        <taxon>Quillajaceae</taxon>
        <taxon>Quillaja</taxon>
    </lineage>
</organism>
<evidence type="ECO:0000256" key="1">
    <source>
        <dbReference type="SAM" id="MobiDB-lite"/>
    </source>
</evidence>
<evidence type="ECO:0000313" key="3">
    <source>
        <dbReference type="Proteomes" id="UP001163823"/>
    </source>
</evidence>
<feature type="region of interest" description="Disordered" evidence="1">
    <location>
        <begin position="466"/>
        <end position="486"/>
    </location>
</feature>
<dbReference type="AlphaFoldDB" id="A0AAD7Q2R5"/>
<dbReference type="PANTHER" id="PTHR35505">
    <property type="entry name" value="OS01G0600300 PROTEIN"/>
    <property type="match status" value="1"/>
</dbReference>
<feature type="compositionally biased region" description="Basic residues" evidence="1">
    <location>
        <begin position="475"/>
        <end position="486"/>
    </location>
</feature>